<accession>A0A0E9SNG1</accession>
<reference evidence="1" key="1">
    <citation type="submission" date="2014-11" db="EMBL/GenBank/DDBJ databases">
        <authorList>
            <person name="Amaro Gonzalez C."/>
        </authorList>
    </citation>
    <scope>NUCLEOTIDE SEQUENCE</scope>
</reference>
<protein>
    <submittedName>
        <fullName evidence="1">Uncharacterized protein</fullName>
    </submittedName>
</protein>
<sequence length="12" mass="1388">MRMAEGSFLRSC</sequence>
<name>A0A0E9SNG1_ANGAN</name>
<evidence type="ECO:0000313" key="1">
    <source>
        <dbReference type="EMBL" id="JAH42757.1"/>
    </source>
</evidence>
<organism evidence="1">
    <name type="scientific">Anguilla anguilla</name>
    <name type="common">European freshwater eel</name>
    <name type="synonym">Muraena anguilla</name>
    <dbReference type="NCBI Taxonomy" id="7936"/>
    <lineage>
        <taxon>Eukaryota</taxon>
        <taxon>Metazoa</taxon>
        <taxon>Chordata</taxon>
        <taxon>Craniata</taxon>
        <taxon>Vertebrata</taxon>
        <taxon>Euteleostomi</taxon>
        <taxon>Actinopterygii</taxon>
        <taxon>Neopterygii</taxon>
        <taxon>Teleostei</taxon>
        <taxon>Anguilliformes</taxon>
        <taxon>Anguillidae</taxon>
        <taxon>Anguilla</taxon>
    </lineage>
</organism>
<dbReference type="EMBL" id="GBXM01065820">
    <property type="protein sequence ID" value="JAH42757.1"/>
    <property type="molecule type" value="Transcribed_RNA"/>
</dbReference>
<proteinExistence type="predicted"/>
<reference evidence="1" key="2">
    <citation type="journal article" date="2015" name="Fish Shellfish Immunol.">
        <title>Early steps in the European eel (Anguilla anguilla)-Vibrio vulnificus interaction in the gills: Role of the RtxA13 toxin.</title>
        <authorList>
            <person name="Callol A."/>
            <person name="Pajuelo D."/>
            <person name="Ebbesson L."/>
            <person name="Teles M."/>
            <person name="MacKenzie S."/>
            <person name="Amaro C."/>
        </authorList>
    </citation>
    <scope>NUCLEOTIDE SEQUENCE</scope>
</reference>